<keyword evidence="6" id="KW-1185">Reference proteome</keyword>
<dbReference type="Proteomes" id="UP000281985">
    <property type="component" value="Unassembled WGS sequence"/>
</dbReference>
<evidence type="ECO:0000256" key="1">
    <source>
        <dbReference type="ARBA" id="ARBA00023122"/>
    </source>
</evidence>
<dbReference type="InterPro" id="IPR043519">
    <property type="entry name" value="NT_sf"/>
</dbReference>
<dbReference type="SMART" id="SM00116">
    <property type="entry name" value="CBS"/>
    <property type="match status" value="2"/>
</dbReference>
<dbReference type="AlphaFoldDB" id="A0A3M0FZC4"/>
<feature type="domain" description="Cyclic nucleotide-binding" evidence="3">
    <location>
        <begin position="54"/>
        <end position="87"/>
    </location>
</feature>
<evidence type="ECO:0000259" key="4">
    <source>
        <dbReference type="PROSITE" id="PS51371"/>
    </source>
</evidence>
<dbReference type="InterPro" id="IPR018821">
    <property type="entry name" value="DUF294_put_nucleoTrafse_sb-bd"/>
</dbReference>
<dbReference type="CDD" id="cd05401">
    <property type="entry name" value="NT_GlnE_GlnD_like"/>
    <property type="match status" value="1"/>
</dbReference>
<dbReference type="InterPro" id="IPR005105">
    <property type="entry name" value="GlnD_Uridyltrans_N"/>
</dbReference>
<reference evidence="5 6" key="1">
    <citation type="submission" date="2018-10" db="EMBL/GenBank/DDBJ databases">
        <title>Dokdonia luteus sp. nov., isolated from sea water.</title>
        <authorList>
            <person name="Zhou L.Y."/>
            <person name="Du Z.J."/>
        </authorList>
    </citation>
    <scope>NUCLEOTIDE SEQUENCE [LARGE SCALE GENOMIC DNA]</scope>
    <source>
        <strain evidence="5 6">SH27</strain>
    </source>
</reference>
<dbReference type="Gene3D" id="2.60.120.10">
    <property type="entry name" value="Jelly Rolls"/>
    <property type="match status" value="1"/>
</dbReference>
<sequence length="636" mass="72397">MQNTIARRIYDFLKQFPPFSFMAKDDLITICTKAKVVYLDKDQIVFERDQSYQDHFYIVQQGAVKITRPSGDIIKVVDICDEGDLFGLKVTSGNTYRTTATANEETILYTLPMGDFSAFAKANKAISNYLIAIYASNIKDPYTLQHSGDLLNTYEPDRNTDLLGIEKAKYSTKIISCSPENLVKEGAKLMQEHKIGCLVVCNDKKPLGVLTNRELRNAVANDILREGTAVQEIMAQPVICAPPDVTVGQAQLILLKNGISHLIITEDGTSESKVIGVLSKHDIVVAFGNSPAELIKEIKRAPKTKILRAAWQKAMVLLQRYLDQNLPLSHILNIFSELKDALLHRTMELSLRKMESDPPVDFVWLALGSQGRNEQLLYTDQDNALLYENMPDDESEATKSYFIRLANRMNKRLHKIGYAYCPADMMGSNPLYCLSLEEWQVQFSSWIMNPTPQSMLLSGIFFDYRPVYGSNLLLDELTTHIYSQLTTSSVFFRFMAKDALKNPPPVSFFRNFLVESDGEHKDEFDIKNRAMAPLISGARVLALYHHIRDVNNTAQRFERLSQLEPENKELYESCAYAFKALLKFRVKQGLKNDNSGRFINLSDLSKSEKLKLKRCFKPLRDLQEVLRIRFQTQNLS</sequence>
<dbReference type="InterPro" id="IPR046342">
    <property type="entry name" value="CBS_dom_sf"/>
</dbReference>
<dbReference type="PROSITE" id="PS50042">
    <property type="entry name" value="CNMP_BINDING_3"/>
    <property type="match status" value="1"/>
</dbReference>
<dbReference type="InterPro" id="IPR051257">
    <property type="entry name" value="Diverse_CBS-Domain"/>
</dbReference>
<dbReference type="Pfam" id="PF10335">
    <property type="entry name" value="DUF294_C"/>
    <property type="match status" value="1"/>
</dbReference>
<feature type="domain" description="CBS" evidence="4">
    <location>
        <begin position="234"/>
        <end position="294"/>
    </location>
</feature>
<dbReference type="SUPFAM" id="SSF51206">
    <property type="entry name" value="cAMP-binding domain-like"/>
    <property type="match status" value="1"/>
</dbReference>
<dbReference type="InterPro" id="IPR014710">
    <property type="entry name" value="RmlC-like_jellyroll"/>
</dbReference>
<organism evidence="5 6">
    <name type="scientific">Dokdonia sinensis</name>
    <dbReference type="NCBI Taxonomy" id="2479847"/>
    <lineage>
        <taxon>Bacteria</taxon>
        <taxon>Pseudomonadati</taxon>
        <taxon>Bacteroidota</taxon>
        <taxon>Flavobacteriia</taxon>
        <taxon>Flavobacteriales</taxon>
        <taxon>Flavobacteriaceae</taxon>
        <taxon>Dokdonia</taxon>
    </lineage>
</organism>
<dbReference type="OrthoDB" id="9810963at2"/>
<accession>A0A3M0FZC4</accession>
<dbReference type="SUPFAM" id="SSF81301">
    <property type="entry name" value="Nucleotidyltransferase"/>
    <property type="match status" value="1"/>
</dbReference>
<dbReference type="InterPro" id="IPR018490">
    <property type="entry name" value="cNMP-bd_dom_sf"/>
</dbReference>
<evidence type="ECO:0000313" key="6">
    <source>
        <dbReference type="Proteomes" id="UP000281985"/>
    </source>
</evidence>
<dbReference type="PANTHER" id="PTHR43080">
    <property type="entry name" value="CBS DOMAIN-CONTAINING PROTEIN CBSX3, MITOCHONDRIAL"/>
    <property type="match status" value="1"/>
</dbReference>
<dbReference type="InterPro" id="IPR000644">
    <property type="entry name" value="CBS_dom"/>
</dbReference>
<evidence type="ECO:0000256" key="2">
    <source>
        <dbReference type="PROSITE-ProRule" id="PRU00703"/>
    </source>
</evidence>
<dbReference type="Pfam" id="PF00571">
    <property type="entry name" value="CBS"/>
    <property type="match status" value="2"/>
</dbReference>
<dbReference type="SMART" id="SM00100">
    <property type="entry name" value="cNMP"/>
    <property type="match status" value="1"/>
</dbReference>
<dbReference type="InterPro" id="IPR000595">
    <property type="entry name" value="cNMP-bd_dom"/>
</dbReference>
<dbReference type="CDD" id="cd00038">
    <property type="entry name" value="CAP_ED"/>
    <property type="match status" value="1"/>
</dbReference>
<feature type="domain" description="CBS" evidence="4">
    <location>
        <begin position="170"/>
        <end position="226"/>
    </location>
</feature>
<dbReference type="Pfam" id="PF03445">
    <property type="entry name" value="DUF294"/>
    <property type="match status" value="1"/>
</dbReference>
<protein>
    <submittedName>
        <fullName evidence="5">CBS domain-containing protein</fullName>
    </submittedName>
</protein>
<proteinExistence type="predicted"/>
<evidence type="ECO:0000313" key="5">
    <source>
        <dbReference type="EMBL" id="RMB58024.1"/>
    </source>
</evidence>
<dbReference type="Gene3D" id="3.10.580.10">
    <property type="entry name" value="CBS-domain"/>
    <property type="match status" value="1"/>
</dbReference>
<dbReference type="PROSITE" id="PS51371">
    <property type="entry name" value="CBS"/>
    <property type="match status" value="2"/>
</dbReference>
<keyword evidence="1 2" id="KW-0129">CBS domain</keyword>
<gene>
    <name evidence="5" type="ORF">EAX61_10420</name>
</gene>
<dbReference type="PANTHER" id="PTHR43080:SF2">
    <property type="entry name" value="CBS DOMAIN-CONTAINING PROTEIN"/>
    <property type="match status" value="1"/>
</dbReference>
<dbReference type="EMBL" id="REFV01000009">
    <property type="protein sequence ID" value="RMB58024.1"/>
    <property type="molecule type" value="Genomic_DNA"/>
</dbReference>
<dbReference type="Pfam" id="PF00027">
    <property type="entry name" value="cNMP_binding"/>
    <property type="match status" value="1"/>
</dbReference>
<comment type="caution">
    <text evidence="5">The sequence shown here is derived from an EMBL/GenBank/DDBJ whole genome shotgun (WGS) entry which is preliminary data.</text>
</comment>
<dbReference type="Gene3D" id="3.30.460.10">
    <property type="entry name" value="Beta Polymerase, domain 2"/>
    <property type="match status" value="1"/>
</dbReference>
<dbReference type="RefSeq" id="WP_121917627.1">
    <property type="nucleotide sequence ID" value="NZ_REFV01000009.1"/>
</dbReference>
<name>A0A3M0FZC4_9FLAO</name>
<dbReference type="SUPFAM" id="SSF54631">
    <property type="entry name" value="CBS-domain pair"/>
    <property type="match status" value="1"/>
</dbReference>
<evidence type="ECO:0000259" key="3">
    <source>
        <dbReference type="PROSITE" id="PS50042"/>
    </source>
</evidence>
<dbReference type="GO" id="GO:0008773">
    <property type="term" value="F:[protein-PII] uridylyltransferase activity"/>
    <property type="evidence" value="ECO:0007669"/>
    <property type="project" value="InterPro"/>
</dbReference>